<accession>A0ABW4S9I3</accession>
<keyword evidence="5 9" id="KW-0812">Transmembrane</keyword>
<keyword evidence="6 9" id="KW-1133">Transmembrane helix</keyword>
<evidence type="ECO:0000256" key="7">
    <source>
        <dbReference type="ARBA" id="ARBA00023136"/>
    </source>
</evidence>
<evidence type="ECO:0000256" key="1">
    <source>
        <dbReference type="ARBA" id="ARBA00004236"/>
    </source>
</evidence>
<evidence type="ECO:0000256" key="8">
    <source>
        <dbReference type="ARBA" id="ARBA00023169"/>
    </source>
</evidence>
<comment type="caution">
    <text evidence="11">The sequence shown here is derived from an EMBL/GenBank/DDBJ whole genome shotgun (WGS) entry which is preliminary data.</text>
</comment>
<dbReference type="Pfam" id="PF02397">
    <property type="entry name" value="Bac_transf"/>
    <property type="match status" value="1"/>
</dbReference>
<evidence type="ECO:0000259" key="10">
    <source>
        <dbReference type="Pfam" id="PF02397"/>
    </source>
</evidence>
<proteinExistence type="inferred from homology"/>
<evidence type="ECO:0000256" key="2">
    <source>
        <dbReference type="ARBA" id="ARBA00006464"/>
    </source>
</evidence>
<dbReference type="EMBL" id="JBHUGH010000011">
    <property type="protein sequence ID" value="MFD1913444.1"/>
    <property type="molecule type" value="Genomic_DNA"/>
</dbReference>
<reference evidence="12" key="1">
    <citation type="journal article" date="2019" name="Int. J. Syst. Evol. Microbiol.">
        <title>The Global Catalogue of Microorganisms (GCM) 10K type strain sequencing project: providing services to taxonomists for standard genome sequencing and annotation.</title>
        <authorList>
            <consortium name="The Broad Institute Genomics Platform"/>
            <consortium name="The Broad Institute Genome Sequencing Center for Infectious Disease"/>
            <person name="Wu L."/>
            <person name="Ma J."/>
        </authorList>
    </citation>
    <scope>NUCLEOTIDE SEQUENCE [LARGE SCALE GENOMIC DNA]</scope>
    <source>
        <strain evidence="12">CGMCC 4.7242</strain>
    </source>
</reference>
<feature type="domain" description="Bacterial sugar transferase" evidence="10">
    <location>
        <begin position="33"/>
        <end position="234"/>
    </location>
</feature>
<keyword evidence="8" id="KW-0270">Exopolysaccharide synthesis</keyword>
<dbReference type="EC" id="2.7.8.-" evidence="11"/>
<keyword evidence="3" id="KW-1003">Cell membrane</keyword>
<feature type="transmembrane region" description="Helical" evidence="9">
    <location>
        <begin position="38"/>
        <end position="59"/>
    </location>
</feature>
<evidence type="ECO:0000256" key="9">
    <source>
        <dbReference type="SAM" id="Phobius"/>
    </source>
</evidence>
<dbReference type="RefSeq" id="WP_390263344.1">
    <property type="nucleotide sequence ID" value="NZ_JBHUGH010000011.1"/>
</dbReference>
<evidence type="ECO:0000256" key="3">
    <source>
        <dbReference type="ARBA" id="ARBA00022475"/>
    </source>
</evidence>
<evidence type="ECO:0000256" key="6">
    <source>
        <dbReference type="ARBA" id="ARBA00022989"/>
    </source>
</evidence>
<sequence>MSRLADPAGLPLELAAAPVHRPAIAGFYRRHGKRCLDLLLVVGALPFLLPVVLLLAMMVRMGGGPAFYAQPRVGRGGRLFHCWKLRTMHPDAEAMLADHLRHDPQAAADWTARQKLVSDPRITRLGAILRRFSLDELPQIWNVLRGDMSLIGPRPFTPAQRALYHSAQAKLMAQPHPADPPYYRMRPGLTGAWQVGPRQDSSFADRAPYDAQYWETLSLGADLRILLQTVGVVLRGRGT</sequence>
<dbReference type="GO" id="GO:0016740">
    <property type="term" value="F:transferase activity"/>
    <property type="evidence" value="ECO:0007669"/>
    <property type="project" value="UniProtKB-KW"/>
</dbReference>
<keyword evidence="7 9" id="KW-0472">Membrane</keyword>
<evidence type="ECO:0000313" key="11">
    <source>
        <dbReference type="EMBL" id="MFD1913444.1"/>
    </source>
</evidence>
<dbReference type="PANTHER" id="PTHR30576:SF4">
    <property type="entry name" value="UNDECAPRENYL-PHOSPHATE GALACTOSE PHOSPHOTRANSFERASE"/>
    <property type="match status" value="1"/>
</dbReference>
<dbReference type="PANTHER" id="PTHR30576">
    <property type="entry name" value="COLANIC BIOSYNTHESIS UDP-GLUCOSE LIPID CARRIER TRANSFERASE"/>
    <property type="match status" value="1"/>
</dbReference>
<comment type="similarity">
    <text evidence="2">Belongs to the bacterial sugar transferase family.</text>
</comment>
<keyword evidence="4 11" id="KW-0808">Transferase</keyword>
<protein>
    <submittedName>
        <fullName evidence="11">Sugar transferase</fullName>
        <ecNumber evidence="11">2.7.8.-</ecNumber>
    </submittedName>
</protein>
<evidence type="ECO:0000256" key="5">
    <source>
        <dbReference type="ARBA" id="ARBA00022692"/>
    </source>
</evidence>
<evidence type="ECO:0000256" key="4">
    <source>
        <dbReference type="ARBA" id="ARBA00022679"/>
    </source>
</evidence>
<dbReference type="Proteomes" id="UP001597353">
    <property type="component" value="Unassembled WGS sequence"/>
</dbReference>
<evidence type="ECO:0000313" key="12">
    <source>
        <dbReference type="Proteomes" id="UP001597353"/>
    </source>
</evidence>
<comment type="subcellular location">
    <subcellularLocation>
        <location evidence="1">Cell membrane</location>
    </subcellularLocation>
</comment>
<gene>
    <name evidence="11" type="ORF">ACFSGJ_14615</name>
</gene>
<dbReference type="InterPro" id="IPR003362">
    <property type="entry name" value="Bact_transf"/>
</dbReference>
<name>A0ABW4S9I3_9RHOB</name>
<organism evidence="11 12">
    <name type="scientific">Halodurantibacterium flavum</name>
    <dbReference type="NCBI Taxonomy" id="1382802"/>
    <lineage>
        <taxon>Bacteria</taxon>
        <taxon>Pseudomonadati</taxon>
        <taxon>Pseudomonadota</taxon>
        <taxon>Alphaproteobacteria</taxon>
        <taxon>Rhodobacterales</taxon>
        <taxon>Paracoccaceae</taxon>
        <taxon>Halodurantibacterium</taxon>
    </lineage>
</organism>
<keyword evidence="12" id="KW-1185">Reference proteome</keyword>